<keyword evidence="4" id="KW-1185">Reference proteome</keyword>
<feature type="domain" description="DUF6531" evidence="2">
    <location>
        <begin position="748"/>
        <end position="798"/>
    </location>
</feature>
<organism evidence="3 4">
    <name type="scientific">Paractinoplanes durhamensis</name>
    <dbReference type="NCBI Taxonomy" id="113563"/>
    <lineage>
        <taxon>Bacteria</taxon>
        <taxon>Bacillati</taxon>
        <taxon>Actinomycetota</taxon>
        <taxon>Actinomycetes</taxon>
        <taxon>Micromonosporales</taxon>
        <taxon>Micromonosporaceae</taxon>
        <taxon>Paractinoplanes</taxon>
    </lineage>
</organism>
<comment type="caution">
    <text evidence="3">The sequence shown here is derived from an EMBL/GenBank/DDBJ whole genome shotgun (WGS) entry which is preliminary data.</text>
</comment>
<dbReference type="PANTHER" id="PTHR32305">
    <property type="match status" value="1"/>
</dbReference>
<dbReference type="Gene3D" id="2.180.10.10">
    <property type="entry name" value="RHS repeat-associated core"/>
    <property type="match status" value="1"/>
</dbReference>
<name>A0ABQ3Z0T8_9ACTN</name>
<evidence type="ECO:0000313" key="3">
    <source>
        <dbReference type="EMBL" id="GIE03454.1"/>
    </source>
</evidence>
<feature type="region of interest" description="Disordered" evidence="1">
    <location>
        <begin position="1304"/>
        <end position="1323"/>
    </location>
</feature>
<sequence length="1998" mass="210945">MQIAAQTNEYDQGWAQPNGIVRWEHHYRPIRVERNGAWIPVDTALAARPDGTVQPMATAVGLVFSGGGAGPLVSLSEAGTTLKLGSPLGSMPKPVLAGDTATYPEVLPGVDLQLTADADGYAQVLVVKTRQAAANPKLAKLAFPVTSSGLTVSTDSAGNLRAADSKGNVRLAGNAPEMWDASVPGATRAKATAPEAAEPMGLIKRLAASASKTQITVTPIQSMLTDPNTVYPVYIDPGATATRSDWAKVSSANPTTSYWNPTGSAQVGGTPVSSNRYRSFFNLNLGATPVPGKYVNDADFHITQNYSQYCESHPVELRATGLATSSVTWNSQPAWNTPQGQVTSLAGCDSAHPGGPIEFDVTAHVRAAASDAWTNLTYGLWSPDEDGLHSYKEFSNNPYVTISYTGYAVVTSKGTLPAAVCATGSSRPYVNTSTPTLRVRVGDPEGYTVRPEIEWDTVAGVKIGSAQPQPANASGSLFGTVVPAGAFSNGTSYSWKARGFDGTVWGPWSSACEFTVDTTIPAAAPTVASTTYPAGQWAGGANTTGTFTFGAAGVTDAAAYDYGLDTTPPTNSISPSALGGTASVSITPTTDGAHILYVRSRDRAGNVSPTTQYAFSVGSAAVTSPKPGDTTAADLALTASAKPAATGVTYQWRRGDADTWVTIPASDVTQAAGGGAVTWPLAGSGSSFAKLNWNVAKTVNDAEAGDDPLTGPLQIRVAPNTGTASSAVSVTFDRNQASAESADVGPGSVNLVTGNLSLSDTDVSVDSYGSDLTVSRSYNTRRAAELDSAAMFGPGWVSGVLVEGANAEYTQLDVTGSLVQVGLPEGDTIGFTKRTATAFVPEVGAEDLKLIYTAGSAGSDYYTLTDSDGNATTFKTVTGGAATRYFPTAVTTPGSNQTSTIAWEKVTIDNAGRVRPTRLLAPVPSGVTCTTLVKGCRALTFTYATTTTATGTSTTTWGDYAGRVKEISFTAWDPDLSTPAMRAIVTARYTYDNAGRLRAVWDPRLDWTDTTGTHHQQDSYDYNADGILTTLAPNGQEPWTLTYTTVPGDAGKGRLAKVTRSAIAAGTATTTVVYNVPIAGTNAPYDLSAAQTARWGQTEPPVRATAVFPADQVPNGDQAAGTLPDSYERAAMTYLDANARAVNTAVPGGSITSTWYDTYGNTVQTLTAGNRAAALDTSEQDSPADEAGFAYRLSTVSTYSTDGQRLTDTYGPEHDIVLDSDNEPRGRTHTHNSYDEGAPATDNPYNLVTTATTTAQYDNNGELVDAEATTTKTGYDWTLRQPTTSTVDPDGLNLVTTTAYDSTTSLPTSVTTPAGAGSTTTPSTRTTTYYRAGTGSGHTECDGHAEWANLLCRVDVGGQPDSGAPIPATVTTYDIYNQPRVITEKTSSATLRTTTITYDSAGRADTKTIAAGGLGTAVPVTRTIYDPATGQATRAQSLAAGLVTAEVVRTYDTLGRQVTYTDADGVTSTTTYDLLGRAAITNDGKATRTYHYNEGDERRGLLTSVDDSQAGTFTADYDADGQIWMEVWPNGVPHRRWYDETGEEYGTSYWAPGCTGDNCVLYSDWTGHDARGSIRTEWSDLDQRYYQYDNAGRLVEANQTTADSCATRHYAYDDATDRTGFNTDNCTEDPPTERSWTYDTASRVTDPGYTYDALGRTLTVPSADTSNNGGDTTISYHTTDLVDTITRAGHTSDYSLDVTGERVRSWTDTATGTTAHVNHYDADDDSPSWTQETSSAYTRQINGIGGLAAIYNSGIGSTIFQLTNLHGDLVAAADQSAGLTSTFVSDEAGNPIDVADVGTRYGWLGSKQRAADTPAGLVLMGVRLYNPTTGRFLQIDPVPGGSCNSYDYACADPVNGLDLDGKRWCWKLCGWRNNPYGKMAWHGGRIAASIYGLVSGVGEASAGIRAVRGGYRFYAAQRKAGHWAKFRPWGRSKANIGAWVLKGIGTAMGIDDIRNDWKGFRSGAGEAWRPVARRGCAAARRLYRWAHPSRISYSYGGC</sequence>
<feature type="compositionally biased region" description="Basic and acidic residues" evidence="1">
    <location>
        <begin position="1211"/>
        <end position="1226"/>
    </location>
</feature>
<dbReference type="Pfam" id="PF20148">
    <property type="entry name" value="DUF6531"/>
    <property type="match status" value="1"/>
</dbReference>
<dbReference type="InterPro" id="IPR050708">
    <property type="entry name" value="T6SS_VgrG/RHS"/>
</dbReference>
<dbReference type="RefSeq" id="WP_203729348.1">
    <property type="nucleotide sequence ID" value="NZ_BOML01000038.1"/>
</dbReference>
<feature type="region of interest" description="Disordered" evidence="1">
    <location>
        <begin position="1203"/>
        <end position="1242"/>
    </location>
</feature>
<protein>
    <recommendedName>
        <fullName evidence="2">DUF6531 domain-containing protein</fullName>
    </recommendedName>
</protein>
<dbReference type="PANTHER" id="PTHR32305:SF15">
    <property type="entry name" value="PROTEIN RHSA-RELATED"/>
    <property type="match status" value="1"/>
</dbReference>
<proteinExistence type="predicted"/>
<dbReference type="Proteomes" id="UP000637628">
    <property type="component" value="Unassembled WGS sequence"/>
</dbReference>
<evidence type="ECO:0000259" key="2">
    <source>
        <dbReference type="Pfam" id="PF20148"/>
    </source>
</evidence>
<dbReference type="InterPro" id="IPR045351">
    <property type="entry name" value="DUF6531"/>
</dbReference>
<gene>
    <name evidence="3" type="ORF">Adu01nite_48040</name>
</gene>
<evidence type="ECO:0000256" key="1">
    <source>
        <dbReference type="SAM" id="MobiDB-lite"/>
    </source>
</evidence>
<reference evidence="3 4" key="1">
    <citation type="submission" date="2021-01" db="EMBL/GenBank/DDBJ databases">
        <title>Whole genome shotgun sequence of Actinoplanes durhamensis NBRC 14914.</title>
        <authorList>
            <person name="Komaki H."/>
            <person name="Tamura T."/>
        </authorList>
    </citation>
    <scope>NUCLEOTIDE SEQUENCE [LARGE SCALE GENOMIC DNA]</scope>
    <source>
        <strain evidence="3 4">NBRC 14914</strain>
    </source>
</reference>
<dbReference type="NCBIfam" id="TIGR03696">
    <property type="entry name" value="Rhs_assc_core"/>
    <property type="match status" value="1"/>
</dbReference>
<accession>A0ABQ3Z0T8</accession>
<dbReference type="EMBL" id="BOML01000038">
    <property type="protein sequence ID" value="GIE03454.1"/>
    <property type="molecule type" value="Genomic_DNA"/>
</dbReference>
<evidence type="ECO:0000313" key="4">
    <source>
        <dbReference type="Proteomes" id="UP000637628"/>
    </source>
</evidence>
<dbReference type="InterPro" id="IPR022385">
    <property type="entry name" value="Rhs_assc_core"/>
</dbReference>